<dbReference type="AlphaFoldDB" id="A0AAD4YH40"/>
<organism evidence="1 2">
    <name type="scientific">Prunus dulcis</name>
    <name type="common">Almond</name>
    <name type="synonym">Amygdalus dulcis</name>
    <dbReference type="NCBI Taxonomy" id="3755"/>
    <lineage>
        <taxon>Eukaryota</taxon>
        <taxon>Viridiplantae</taxon>
        <taxon>Streptophyta</taxon>
        <taxon>Embryophyta</taxon>
        <taxon>Tracheophyta</taxon>
        <taxon>Spermatophyta</taxon>
        <taxon>Magnoliopsida</taxon>
        <taxon>eudicotyledons</taxon>
        <taxon>Gunneridae</taxon>
        <taxon>Pentapetalae</taxon>
        <taxon>rosids</taxon>
        <taxon>fabids</taxon>
        <taxon>Rosales</taxon>
        <taxon>Rosaceae</taxon>
        <taxon>Amygdaloideae</taxon>
        <taxon>Amygdaleae</taxon>
        <taxon>Prunus</taxon>
    </lineage>
</organism>
<proteinExistence type="predicted"/>
<dbReference type="Proteomes" id="UP001054821">
    <property type="component" value="Unassembled WGS sequence"/>
</dbReference>
<keyword evidence="2" id="KW-1185">Reference proteome</keyword>
<dbReference type="EMBL" id="JAJFAZ020000053">
    <property type="protein sequence ID" value="KAI5311257.1"/>
    <property type="molecule type" value="Genomic_DNA"/>
</dbReference>
<protein>
    <submittedName>
        <fullName evidence="1">Uncharacterized protein</fullName>
    </submittedName>
</protein>
<evidence type="ECO:0000313" key="2">
    <source>
        <dbReference type="Proteomes" id="UP001054821"/>
    </source>
</evidence>
<evidence type="ECO:0000313" key="1">
    <source>
        <dbReference type="EMBL" id="KAI5311257.1"/>
    </source>
</evidence>
<name>A0AAD4YH40_PRUDU</name>
<accession>A0AAD4YH40</accession>
<reference evidence="1 2" key="1">
    <citation type="journal article" date="2022" name="G3 (Bethesda)">
        <title>Whole-genome sequence and methylome profiling of the almond [Prunus dulcis (Mill.) D.A. Webb] cultivar 'Nonpareil'.</title>
        <authorList>
            <person name="D'Amico-Willman K.M."/>
            <person name="Ouma W.Z."/>
            <person name="Meulia T."/>
            <person name="Sideli G.M."/>
            <person name="Gradziel T.M."/>
            <person name="Fresnedo-Ramirez J."/>
        </authorList>
    </citation>
    <scope>NUCLEOTIDE SEQUENCE [LARGE SCALE GENOMIC DNA]</scope>
    <source>
        <strain evidence="1">Clone GOH B32 T37-40</strain>
    </source>
</reference>
<gene>
    <name evidence="1" type="ORF">L3X38_000365</name>
</gene>
<sequence>MTDDASCRVCNACSGETHTRAQDWSPAPPDALKLNADGARKCSWCWRAYQRLWLKACLGPRTSECKNLILGSWDCSVVHTHGEWNEAADRLDKHDTGSNLGY</sequence>
<comment type="caution">
    <text evidence="1">The sequence shown here is derived from an EMBL/GenBank/DDBJ whole genome shotgun (WGS) entry which is preliminary data.</text>
</comment>